<keyword evidence="3" id="KW-1185">Reference proteome</keyword>
<evidence type="ECO:0000313" key="3">
    <source>
        <dbReference type="Proteomes" id="UP001190452"/>
    </source>
</evidence>
<reference evidence="2 3" key="1">
    <citation type="submission" date="2023-07" db="EMBL/GenBank/DDBJ databases">
        <authorList>
            <person name="Peeters C."/>
        </authorList>
    </citation>
    <scope>NUCLEOTIDE SEQUENCE [LARGE SCALE GENOMIC DNA]</scope>
    <source>
        <strain evidence="2 3">R-77569</strain>
    </source>
</reference>
<sequence length="229" mass="25562">MPQCNARAPGIEGGQARRPQGQGIEQDLDRYQRQQPCQHCQRCREHLRPVQLQTDGHEEYARQHVAKRLEVAFHVVTEVALAQDHAGQKGPQGGGYTDRVCSSGGSHHHAQGNQHERFLMTLASHPTQQAVQYTARGNCRCCEQHQHAQHFEQHALDLRRLAAGPDRQQGQQGHAGQVLKDKHGDGAAAMARGEFTLVGQLPADQRRGRHGRRSAEQRSALSWLPQPHQ</sequence>
<comment type="caution">
    <text evidence="2">The sequence shown here is derived from an EMBL/GenBank/DDBJ whole genome shotgun (WGS) entry which is preliminary data.</text>
</comment>
<gene>
    <name evidence="2" type="ORF">R77569_04964</name>
</gene>
<dbReference type="EMBL" id="CAUDKV010000042">
    <property type="protein sequence ID" value="CAJ0899730.1"/>
    <property type="molecule type" value="Genomic_DNA"/>
</dbReference>
<name>A0ABM9L358_9RALS</name>
<evidence type="ECO:0000313" key="2">
    <source>
        <dbReference type="EMBL" id="CAJ0899730.1"/>
    </source>
</evidence>
<protein>
    <submittedName>
        <fullName evidence="2">Uncharacterized protein</fullName>
    </submittedName>
</protein>
<dbReference type="Proteomes" id="UP001190452">
    <property type="component" value="Unassembled WGS sequence"/>
</dbReference>
<organism evidence="2 3">
    <name type="scientific">Ralstonia mannitolilytica</name>
    <dbReference type="NCBI Taxonomy" id="105219"/>
    <lineage>
        <taxon>Bacteria</taxon>
        <taxon>Pseudomonadati</taxon>
        <taxon>Pseudomonadota</taxon>
        <taxon>Betaproteobacteria</taxon>
        <taxon>Burkholderiales</taxon>
        <taxon>Burkholderiaceae</taxon>
        <taxon>Ralstonia</taxon>
    </lineage>
</organism>
<feature type="region of interest" description="Disordered" evidence="1">
    <location>
        <begin position="1"/>
        <end position="24"/>
    </location>
</feature>
<accession>A0ABM9L358</accession>
<feature type="region of interest" description="Disordered" evidence="1">
    <location>
        <begin position="84"/>
        <end position="111"/>
    </location>
</feature>
<proteinExistence type="predicted"/>
<feature type="region of interest" description="Disordered" evidence="1">
    <location>
        <begin position="198"/>
        <end position="229"/>
    </location>
</feature>
<evidence type="ECO:0000256" key="1">
    <source>
        <dbReference type="SAM" id="MobiDB-lite"/>
    </source>
</evidence>